<feature type="repeat" description="Cell wall-binding" evidence="2">
    <location>
        <begin position="359"/>
        <end position="378"/>
    </location>
</feature>
<dbReference type="Pfam" id="PF01473">
    <property type="entry name" value="Choline_bind_1"/>
    <property type="match status" value="2"/>
</dbReference>
<evidence type="ECO:0000256" key="1">
    <source>
        <dbReference type="ARBA" id="ARBA00022737"/>
    </source>
</evidence>
<protein>
    <submittedName>
        <fullName evidence="3">Cell wall-binding repeat protein</fullName>
    </submittedName>
</protein>
<organism evidence="3 4">
    <name type="scientific">[Clostridium] symbiosum ATCC 14940</name>
    <dbReference type="NCBI Taxonomy" id="411472"/>
    <lineage>
        <taxon>Bacteria</taxon>
        <taxon>Bacillati</taxon>
        <taxon>Bacillota</taxon>
        <taxon>Clostridia</taxon>
        <taxon>Lachnospirales</taxon>
        <taxon>Lachnospiraceae</taxon>
        <taxon>Otoolea</taxon>
    </lineage>
</organism>
<keyword evidence="1" id="KW-0677">Repeat</keyword>
<dbReference type="Gene3D" id="2.10.270.10">
    <property type="entry name" value="Cholin Binding"/>
    <property type="match status" value="2"/>
</dbReference>
<evidence type="ECO:0000313" key="3">
    <source>
        <dbReference type="EMBL" id="ERI75015.1"/>
    </source>
</evidence>
<name>A0ABC9TUI0_CLOSY</name>
<feature type="repeat" description="Cell wall-binding" evidence="2">
    <location>
        <begin position="313"/>
        <end position="332"/>
    </location>
</feature>
<dbReference type="Pfam" id="PF19127">
    <property type="entry name" value="Choline_bind_3"/>
    <property type="match status" value="2"/>
</dbReference>
<gene>
    <name evidence="3" type="ORF">CLOSYM_03451</name>
</gene>
<comment type="caution">
    <text evidence="3">The sequence shown here is derived from an EMBL/GenBank/DDBJ whole genome shotgun (WGS) entry which is preliminary data.</text>
</comment>
<evidence type="ECO:0000313" key="4">
    <source>
        <dbReference type="Proteomes" id="UP000016491"/>
    </source>
</evidence>
<dbReference type="AlphaFoldDB" id="A0ABC9TUI0"/>
<sequence>MRDMKRKNRWIGPLVSICLVTCMAFGGAMVSYAASSRKTISKVTINLDLELEAGESLPDLEAGKDSGFNVRAGNERYTATEAQWVSSTSKDVKIGSTYTLKVWLEAEDPDSYGFVGTYKSSNVTVKGGTFVSASRKGYDTLVVTVKTKPVKGEYDAPEDAEWKENQLGHAKWDKVNGVDAYDINLYKGSSAIYKVKAYKGTSINFYPYMTSAGTYTFKVRSAPSGDSQKDYADSSDWTESDELYIAKESVSNGSGKIDYNNTNSAANNSTSQVGWIQDGSRWWYRYPDGTFQKDSWLLVNNIWYLFDKDGWMLTGWQEKNGNWYYLDNNGAMRKGWVQAANGWYYLNPGPEGTEGAMFKNQWLDSNGKRYYLGENGVMCEGWTQVAGNWYYFYPGDGSMAVNTTISTFYVGADGVWRR</sequence>
<dbReference type="InterPro" id="IPR018337">
    <property type="entry name" value="Cell_wall/Cho-bd_repeat"/>
</dbReference>
<dbReference type="EMBL" id="AWSU01000272">
    <property type="protein sequence ID" value="ERI75015.1"/>
    <property type="molecule type" value="Genomic_DNA"/>
</dbReference>
<accession>A0ABC9TUI0</accession>
<dbReference type="SUPFAM" id="SSF69360">
    <property type="entry name" value="Cell wall binding repeat"/>
    <property type="match status" value="1"/>
</dbReference>
<reference evidence="3 4" key="1">
    <citation type="submission" date="2013-07" db="EMBL/GenBank/DDBJ databases">
        <authorList>
            <person name="Weinstock G."/>
            <person name="Sodergren E."/>
            <person name="Wylie T."/>
            <person name="Fulton L."/>
            <person name="Fulton R."/>
            <person name="Fronick C."/>
            <person name="O'Laughlin M."/>
            <person name="Godfrey J."/>
            <person name="Miner T."/>
            <person name="Herter B."/>
            <person name="Appelbaum E."/>
            <person name="Cordes M."/>
            <person name="Lek S."/>
            <person name="Wollam A."/>
            <person name="Pepin K.H."/>
            <person name="Palsikar V.B."/>
            <person name="Mitreva M."/>
            <person name="Wilson R.K."/>
        </authorList>
    </citation>
    <scope>NUCLEOTIDE SEQUENCE [LARGE SCALE GENOMIC DNA]</scope>
    <source>
        <strain evidence="3 4">ATCC 14940</strain>
    </source>
</reference>
<evidence type="ECO:0000256" key="2">
    <source>
        <dbReference type="PROSITE-ProRule" id="PRU00591"/>
    </source>
</evidence>
<proteinExistence type="predicted"/>
<dbReference type="PROSITE" id="PS51170">
    <property type="entry name" value="CW"/>
    <property type="match status" value="2"/>
</dbReference>
<dbReference type="Proteomes" id="UP000016491">
    <property type="component" value="Unassembled WGS sequence"/>
</dbReference>